<dbReference type="Proteomes" id="UP000601435">
    <property type="component" value="Unassembled WGS sequence"/>
</dbReference>
<feature type="compositionally biased region" description="Basic residues" evidence="2">
    <location>
        <begin position="219"/>
        <end position="230"/>
    </location>
</feature>
<evidence type="ECO:0000259" key="3">
    <source>
        <dbReference type="PROSITE" id="PS51898"/>
    </source>
</evidence>
<protein>
    <recommendedName>
        <fullName evidence="3">Tyr recombinase domain-containing protein</fullName>
    </recommendedName>
</protein>
<name>A0A812Y1Y8_9DINO</name>
<evidence type="ECO:0000256" key="2">
    <source>
        <dbReference type="SAM" id="MobiDB-lite"/>
    </source>
</evidence>
<accession>A0A812Y1Y8</accession>
<dbReference type="InterPro" id="IPR013762">
    <property type="entry name" value="Integrase-like_cat_sf"/>
</dbReference>
<dbReference type="InterPro" id="IPR011010">
    <property type="entry name" value="DNA_brk_join_enz"/>
</dbReference>
<feature type="non-terminal residue" evidence="4">
    <location>
        <position position="939"/>
    </location>
</feature>
<dbReference type="OrthoDB" id="425914at2759"/>
<dbReference type="EMBL" id="CAJNJA010039974">
    <property type="protein sequence ID" value="CAE7761674.1"/>
    <property type="molecule type" value="Genomic_DNA"/>
</dbReference>
<dbReference type="InterPro" id="IPR002104">
    <property type="entry name" value="Integrase_catalytic"/>
</dbReference>
<dbReference type="SUPFAM" id="SSF56349">
    <property type="entry name" value="DNA breaking-rejoining enzymes"/>
    <property type="match status" value="1"/>
</dbReference>
<evidence type="ECO:0000313" key="4">
    <source>
        <dbReference type="EMBL" id="CAE7761674.1"/>
    </source>
</evidence>
<dbReference type="GO" id="GO:0003677">
    <property type="term" value="F:DNA binding"/>
    <property type="evidence" value="ECO:0007669"/>
    <property type="project" value="InterPro"/>
</dbReference>
<feature type="region of interest" description="Disordered" evidence="2">
    <location>
        <begin position="333"/>
        <end position="375"/>
    </location>
</feature>
<dbReference type="AlphaFoldDB" id="A0A812Y1Y8"/>
<reference evidence="4" key="1">
    <citation type="submission" date="2021-02" db="EMBL/GenBank/DDBJ databases">
        <authorList>
            <person name="Dougan E. K."/>
            <person name="Rhodes N."/>
            <person name="Thang M."/>
            <person name="Chan C."/>
        </authorList>
    </citation>
    <scope>NUCLEOTIDE SEQUENCE</scope>
</reference>
<feature type="region of interest" description="Disordered" evidence="2">
    <location>
        <begin position="197"/>
        <end position="230"/>
    </location>
</feature>
<dbReference type="CDD" id="cd00397">
    <property type="entry name" value="DNA_BRE_C"/>
    <property type="match status" value="1"/>
</dbReference>
<sequence length="939" mass="105411">TAILSQLAASAQKAKDPLHLLGSGSSSEEGAKFPGVRGMAARQLLREQFQKNPLAVYHGVRDRLAQARRKTSASELEARDMFLHFQEVVPLGNYKTLTYLSFLLCDMWEAIDRNNSEELMALVSLGLVFCEQVANEQGHTRLAWLLTCREDPPFSQVEARRAPRSEVPHGALSDPRWVAAQLAYLRDVDQIQDRTFKSQLPPNNSQANGQAADDQGPKGKGRRRLSGRRRARWALRQHRRSWTRLLVAAGNFLVSGRPEHPTLAPPPLSSAQALMIHQLEKQVSVWIRLGSGPRRELDRAVQKFSSLEEQLNDLRHRSSALYAQFQPYSKSTKSTASHADAYEPDEPECPSSSSTGPTQRASQHSGSKLGPSSASLRIDPDRLVFDSPPRFNASPYLVDPLLKSAYHDPYVLLRPASQWPKTKRARVMATREQQFKLFRKWDSVESLFLLPAASSEVRYRLVSKLEARKAPDINRADIALFARAGRMYVQAGLRTSPKKAIRNAYRATVLGGQIDGEAGTLSAPKLKTTVLCALTFQLAVLGVSTKEILSSIVGSWVFVAMFRRPFMCLITELYHEIARHRDGEVFALSHDARQELLLLTLFAPCMSTDLRARPLDRVFCTVASYLEHFSLPPGLFDDSPENIPRLGINLEVQAGLTPVVRRRRDTLYADFVAWVESELECPYGKICCSGLLLATALIGYGKFLFYSGSPRYVFSETLNSVCDRFKHHKSTLAGAWSVLTRWQEEEPSSRGMVVPEVLFRAAISLSLLWGWPYFTAALLLGFHGLLRPGEFLGLRRRDLILPSDLLTTAPLAYVRILHSKTSRLIQRQHAKISDSLSVQFLSSLFENVHYDAPLFGCSPAVFRARWNAVFSHLHVPVLGADDGVTPKSLRGSGATWLYQRTEDIEKIQWRGRWQQKRTLEFYLQDVAGQLLMTGLTQSQ</sequence>
<evidence type="ECO:0000313" key="5">
    <source>
        <dbReference type="Proteomes" id="UP000601435"/>
    </source>
</evidence>
<proteinExistence type="predicted"/>
<feature type="compositionally biased region" description="Polar residues" evidence="2">
    <location>
        <begin position="355"/>
        <end position="375"/>
    </location>
</feature>
<dbReference type="PROSITE" id="PS51898">
    <property type="entry name" value="TYR_RECOMBINASE"/>
    <property type="match status" value="1"/>
</dbReference>
<gene>
    <name evidence="4" type="ORF">SNEC2469_LOCUS22165</name>
</gene>
<dbReference type="GO" id="GO:0006310">
    <property type="term" value="P:DNA recombination"/>
    <property type="evidence" value="ECO:0007669"/>
    <property type="project" value="UniProtKB-KW"/>
</dbReference>
<evidence type="ECO:0000256" key="1">
    <source>
        <dbReference type="ARBA" id="ARBA00023172"/>
    </source>
</evidence>
<organism evidence="4 5">
    <name type="scientific">Symbiodinium necroappetens</name>
    <dbReference type="NCBI Taxonomy" id="1628268"/>
    <lineage>
        <taxon>Eukaryota</taxon>
        <taxon>Sar</taxon>
        <taxon>Alveolata</taxon>
        <taxon>Dinophyceae</taxon>
        <taxon>Suessiales</taxon>
        <taxon>Symbiodiniaceae</taxon>
        <taxon>Symbiodinium</taxon>
    </lineage>
</organism>
<dbReference type="Gene3D" id="1.10.443.10">
    <property type="entry name" value="Intergrase catalytic core"/>
    <property type="match status" value="1"/>
</dbReference>
<keyword evidence="5" id="KW-1185">Reference proteome</keyword>
<feature type="domain" description="Tyr recombinase" evidence="3">
    <location>
        <begin position="753"/>
        <end position="936"/>
    </location>
</feature>
<dbReference type="GO" id="GO:0015074">
    <property type="term" value="P:DNA integration"/>
    <property type="evidence" value="ECO:0007669"/>
    <property type="project" value="InterPro"/>
</dbReference>
<feature type="non-terminal residue" evidence="4">
    <location>
        <position position="1"/>
    </location>
</feature>
<keyword evidence="1" id="KW-0233">DNA recombination</keyword>
<feature type="compositionally biased region" description="Polar residues" evidence="2">
    <location>
        <begin position="197"/>
        <end position="209"/>
    </location>
</feature>
<comment type="caution">
    <text evidence="4">The sequence shown here is derived from an EMBL/GenBank/DDBJ whole genome shotgun (WGS) entry which is preliminary data.</text>
</comment>